<sequence>MERFPSLQAAKDALWSRTYMGYSQRQHFDYVFREPERVLTPAVTEESYIDLYRSPDADLSLIERRILFGPRGGIRIEPC</sequence>
<dbReference type="RefSeq" id="WP_270683809.1">
    <property type="nucleotide sequence ID" value="NZ_JAQFWQ010000008.1"/>
</dbReference>
<organism evidence="1 2">
    <name type="scientific">Nocardiopsis endophytica</name>
    <dbReference type="NCBI Taxonomy" id="3018445"/>
    <lineage>
        <taxon>Bacteria</taxon>
        <taxon>Bacillati</taxon>
        <taxon>Actinomycetota</taxon>
        <taxon>Actinomycetes</taxon>
        <taxon>Streptosporangiales</taxon>
        <taxon>Nocardiopsidaceae</taxon>
        <taxon>Nocardiopsis</taxon>
    </lineage>
</organism>
<evidence type="ECO:0000313" key="2">
    <source>
        <dbReference type="Proteomes" id="UP001527866"/>
    </source>
</evidence>
<evidence type="ECO:0000313" key="1">
    <source>
        <dbReference type="EMBL" id="MDA2809913.1"/>
    </source>
</evidence>
<gene>
    <name evidence="1" type="ORF">O4J56_04620</name>
</gene>
<accession>A0ABT4TYY8</accession>
<dbReference type="EMBL" id="JAQFWQ010000008">
    <property type="protein sequence ID" value="MDA2809913.1"/>
    <property type="molecule type" value="Genomic_DNA"/>
</dbReference>
<protein>
    <submittedName>
        <fullName evidence="1">Uncharacterized protein</fullName>
    </submittedName>
</protein>
<proteinExistence type="predicted"/>
<comment type="caution">
    <text evidence="1">The sequence shown here is derived from an EMBL/GenBank/DDBJ whole genome shotgun (WGS) entry which is preliminary data.</text>
</comment>
<dbReference type="Proteomes" id="UP001527866">
    <property type="component" value="Unassembled WGS sequence"/>
</dbReference>
<keyword evidence="2" id="KW-1185">Reference proteome</keyword>
<reference evidence="1 2" key="1">
    <citation type="submission" date="2023-01" db="EMBL/GenBank/DDBJ databases">
        <title>Draft genome sequence of Nocardiopsis sp. RSe5-2 isolated from halophytes.</title>
        <authorList>
            <person name="Duangmal K."/>
            <person name="Chantavorakit T."/>
        </authorList>
    </citation>
    <scope>NUCLEOTIDE SEQUENCE [LARGE SCALE GENOMIC DNA]</scope>
    <source>
        <strain evidence="1 2">RSe5-2</strain>
    </source>
</reference>
<name>A0ABT4TYY8_9ACTN</name>